<proteinExistence type="predicted"/>
<dbReference type="Proteomes" id="UP000667802">
    <property type="component" value="Unassembled WGS sequence"/>
</dbReference>
<accession>A0AAP5M6R2</accession>
<sequence>MKNTEVTEEELRSQNSEFRIEFLKLVEELEAEARPILVVEIEKNNSWVF</sequence>
<evidence type="ECO:0000313" key="1">
    <source>
        <dbReference type="EMBL" id="MDR9897291.1"/>
    </source>
</evidence>
<dbReference type="AlphaFoldDB" id="A0AAP5M6R2"/>
<keyword evidence="2" id="KW-1185">Reference proteome</keyword>
<organism evidence="1 2">
    <name type="scientific">Aetokthonos hydrillicola Thurmond2011</name>
    <dbReference type="NCBI Taxonomy" id="2712845"/>
    <lineage>
        <taxon>Bacteria</taxon>
        <taxon>Bacillati</taxon>
        <taxon>Cyanobacteriota</taxon>
        <taxon>Cyanophyceae</taxon>
        <taxon>Nostocales</taxon>
        <taxon>Hapalosiphonaceae</taxon>
        <taxon>Aetokthonos</taxon>
    </lineage>
</organism>
<comment type="caution">
    <text evidence="1">The sequence shown here is derived from an EMBL/GenBank/DDBJ whole genome shotgun (WGS) entry which is preliminary data.</text>
</comment>
<dbReference type="RefSeq" id="WP_208350874.1">
    <property type="nucleotide sequence ID" value="NZ_JAALHA020000011.1"/>
</dbReference>
<gene>
    <name evidence="1" type="ORF">G7B40_022380</name>
</gene>
<protein>
    <submittedName>
        <fullName evidence="1">Uncharacterized protein</fullName>
    </submittedName>
</protein>
<dbReference type="EMBL" id="JAALHA020000011">
    <property type="protein sequence ID" value="MDR9897291.1"/>
    <property type="molecule type" value="Genomic_DNA"/>
</dbReference>
<evidence type="ECO:0000313" key="2">
    <source>
        <dbReference type="Proteomes" id="UP000667802"/>
    </source>
</evidence>
<reference evidence="2" key="1">
    <citation type="journal article" date="2021" name="Science">
        <title>Hunting the eagle killer: A cyanobacterial neurotoxin causes vacuolar myelinopathy.</title>
        <authorList>
            <person name="Breinlinger S."/>
            <person name="Phillips T.J."/>
            <person name="Haram B.N."/>
            <person name="Mares J."/>
            <person name="Martinez Yerena J.A."/>
            <person name="Hrouzek P."/>
            <person name="Sobotka R."/>
            <person name="Henderson W.M."/>
            <person name="Schmieder P."/>
            <person name="Williams S.M."/>
            <person name="Lauderdale J.D."/>
            <person name="Wilde H.D."/>
            <person name="Gerrin W."/>
            <person name="Kust A."/>
            <person name="Washington J.W."/>
            <person name="Wagner C."/>
            <person name="Geier B."/>
            <person name="Liebeke M."/>
            <person name="Enke H."/>
            <person name="Niedermeyer T.H.J."/>
            <person name="Wilde S.B."/>
        </authorList>
    </citation>
    <scope>NUCLEOTIDE SEQUENCE [LARGE SCALE GENOMIC DNA]</scope>
    <source>
        <strain evidence="2">Thurmond2011</strain>
    </source>
</reference>
<name>A0AAP5M6R2_9CYAN</name>